<evidence type="ECO:0000313" key="2">
    <source>
        <dbReference type="Proteomes" id="UP000009223"/>
    </source>
</evidence>
<dbReference type="Proteomes" id="UP000009223">
    <property type="component" value="Chromosome"/>
</dbReference>
<sequence>MILNEVATIYSDDMIIEVYPDSGKIGDPINPAYAYLKNSNGDFLGKFSITKQVPLDKSMIFDCHKEPETGKLVSIPSEYKEKIVKWAIDKYPYNDDEDGIITNWGALKIIFSGLNPNIMLI</sequence>
<dbReference type="STRING" id="545694.TREPR_1905"/>
<protein>
    <submittedName>
        <fullName evidence="1">Uncharacterized protein</fullName>
    </submittedName>
</protein>
<dbReference type="EMBL" id="CP001843">
    <property type="protein sequence ID" value="AEF85710.1"/>
    <property type="molecule type" value="Genomic_DNA"/>
</dbReference>
<accession>F5YL30</accession>
<keyword evidence="2" id="KW-1185">Reference proteome</keyword>
<proteinExistence type="predicted"/>
<dbReference type="AlphaFoldDB" id="F5YL30"/>
<dbReference type="HOGENOM" id="CLU_2037040_0_0_12"/>
<organism evidence="1 2">
    <name type="scientific">Treponema primitia (strain ATCC BAA-887 / DSM 12427 / ZAS-2)</name>
    <dbReference type="NCBI Taxonomy" id="545694"/>
    <lineage>
        <taxon>Bacteria</taxon>
        <taxon>Pseudomonadati</taxon>
        <taxon>Spirochaetota</taxon>
        <taxon>Spirochaetia</taxon>
        <taxon>Spirochaetales</taxon>
        <taxon>Treponemataceae</taxon>
        <taxon>Treponema</taxon>
    </lineage>
</organism>
<gene>
    <name evidence="1" type="ordered locus">TREPR_1905</name>
</gene>
<dbReference type="RefSeq" id="WP_015708243.1">
    <property type="nucleotide sequence ID" value="NC_015578.1"/>
</dbReference>
<evidence type="ECO:0000313" key="1">
    <source>
        <dbReference type="EMBL" id="AEF85710.1"/>
    </source>
</evidence>
<reference evidence="2" key="1">
    <citation type="submission" date="2009-12" db="EMBL/GenBank/DDBJ databases">
        <title>Complete sequence of Treponema primitia strain ZAS-2.</title>
        <authorList>
            <person name="Tetu S.G."/>
            <person name="Matson E."/>
            <person name="Ren Q."/>
            <person name="Seshadri R."/>
            <person name="Elbourne L."/>
            <person name="Hassan K.A."/>
            <person name="Durkin A."/>
            <person name="Radune D."/>
            <person name="Mohamoud Y."/>
            <person name="Shay R."/>
            <person name="Jin S."/>
            <person name="Zhang X."/>
            <person name="Lucey K."/>
            <person name="Ballor N.R."/>
            <person name="Ottesen E."/>
            <person name="Rosenthal R."/>
            <person name="Allen A."/>
            <person name="Leadbetter J.R."/>
            <person name="Paulsen I.T."/>
        </authorList>
    </citation>
    <scope>NUCLEOTIDE SEQUENCE [LARGE SCALE GENOMIC DNA]</scope>
    <source>
        <strain evidence="2">ATCC BAA-887 / DSM 12427 / ZAS-2</strain>
    </source>
</reference>
<reference evidence="1 2" key="2">
    <citation type="journal article" date="2011" name="ISME J.">
        <title>RNA-seq reveals cooperative metabolic interactions between two termite-gut spirochete species in co-culture.</title>
        <authorList>
            <person name="Rosenthal A.Z."/>
            <person name="Matson E.G."/>
            <person name="Eldar A."/>
            <person name="Leadbetter J.R."/>
        </authorList>
    </citation>
    <scope>NUCLEOTIDE SEQUENCE [LARGE SCALE GENOMIC DNA]</scope>
    <source>
        <strain evidence="2">ATCC BAA-887 / DSM 12427 / ZAS-2</strain>
    </source>
</reference>
<dbReference type="KEGG" id="tpi:TREPR_1905"/>
<name>F5YL30_TREPZ</name>